<dbReference type="AlphaFoldDB" id="Q14MG4"/>
<evidence type="ECO:0000313" key="1">
    <source>
        <dbReference type="EMBL" id="CAK99315.1"/>
    </source>
</evidence>
<sequence>MNQKGFNVQAKEHANNWGLNKNQLQLLSRRDNTKHDVHPYLNRAREGAIIIQKKIILYHGILNHGH</sequence>
<protein>
    <submittedName>
        <fullName evidence="1">Uncharacterized protein</fullName>
    </submittedName>
</protein>
<gene>
    <name evidence="1" type="ORF">SPICI10_036</name>
</gene>
<dbReference type="EMBL" id="AM285311">
    <property type="protein sequence ID" value="CAK99315.1"/>
    <property type="molecule type" value="Genomic_DNA"/>
</dbReference>
<organism evidence="1">
    <name type="scientific">Spiroplasma citri</name>
    <dbReference type="NCBI Taxonomy" id="2133"/>
    <lineage>
        <taxon>Bacteria</taxon>
        <taxon>Bacillati</taxon>
        <taxon>Mycoplasmatota</taxon>
        <taxon>Mollicutes</taxon>
        <taxon>Entomoplasmatales</taxon>
        <taxon>Spiroplasmataceae</taxon>
        <taxon>Spiroplasma</taxon>
    </lineage>
</organism>
<reference evidence="1" key="1">
    <citation type="journal article" date="2010" name="Appl. Environ. Microbiol.">
        <title>Partial chromosome sequence of Spiroplasma citri reveals extensive viral invasion and important gene decay.</title>
        <authorList>
            <person name="Carle P."/>
            <person name="Saillard C."/>
            <person name="Carrere N."/>
            <person name="Carrere S."/>
            <person name="Duret S."/>
            <person name="Eveillard S."/>
            <person name="Gaurivaud P."/>
            <person name="Gourgues G."/>
            <person name="Gouzy J."/>
            <person name="Salar P."/>
            <person name="Verdin E."/>
            <person name="Breton M."/>
            <person name="Blanchard A."/>
            <person name="Laigret F."/>
            <person name="Bove J.M."/>
            <person name="Renaudin J."/>
            <person name="Foissac X."/>
        </authorList>
    </citation>
    <scope>NUCLEOTIDE SEQUENCE</scope>
    <source>
        <strain evidence="1">GII3-3X</strain>
    </source>
</reference>
<name>Q14MG4_SPICI</name>
<accession>Q14MG4</accession>
<proteinExistence type="predicted"/>